<dbReference type="RefSeq" id="WP_101816986.1">
    <property type="nucleotide sequence ID" value="NZ_PJZF01000012.1"/>
</dbReference>
<dbReference type="GO" id="GO:0016301">
    <property type="term" value="F:kinase activity"/>
    <property type="evidence" value="ECO:0007669"/>
    <property type="project" value="UniProtKB-KW"/>
</dbReference>
<keyword evidence="5" id="KW-0808">Transferase</keyword>
<keyword evidence="10" id="KW-1185">Reference proteome</keyword>
<proteinExistence type="predicted"/>
<evidence type="ECO:0000256" key="7">
    <source>
        <dbReference type="ARBA" id="ARBA00022777"/>
    </source>
</evidence>
<dbReference type="GO" id="GO:0009401">
    <property type="term" value="P:phosphoenolpyruvate-dependent sugar phosphotransferase system"/>
    <property type="evidence" value="ECO:0007669"/>
    <property type="project" value="UniProtKB-KW"/>
</dbReference>
<keyword evidence="4" id="KW-0762">Sugar transport</keyword>
<evidence type="ECO:0000256" key="4">
    <source>
        <dbReference type="ARBA" id="ARBA00022597"/>
    </source>
</evidence>
<dbReference type="PROSITE" id="PS51101">
    <property type="entry name" value="PTS_EIIB_TYPE_4"/>
    <property type="match status" value="1"/>
</dbReference>
<dbReference type="Pfam" id="PF03830">
    <property type="entry name" value="PTSIIB_sorb"/>
    <property type="match status" value="1"/>
</dbReference>
<dbReference type="Gene3D" id="3.40.35.10">
    <property type="entry name" value="Phosphotransferase system, sorbose subfamily IIB component"/>
    <property type="match status" value="1"/>
</dbReference>
<organism evidence="9 10">
    <name type="scientific">Chimaeribacter californicus</name>
    <dbReference type="NCBI Taxonomy" id="2060067"/>
    <lineage>
        <taxon>Bacteria</taxon>
        <taxon>Pseudomonadati</taxon>
        <taxon>Pseudomonadota</taxon>
        <taxon>Gammaproteobacteria</taxon>
        <taxon>Enterobacterales</taxon>
        <taxon>Yersiniaceae</taxon>
        <taxon>Chimaeribacter</taxon>
    </lineage>
</organism>
<evidence type="ECO:0000259" key="8">
    <source>
        <dbReference type="PROSITE" id="PS51101"/>
    </source>
</evidence>
<dbReference type="EMBL" id="PJZF01000012">
    <property type="protein sequence ID" value="PLR35109.1"/>
    <property type="molecule type" value="Genomic_DNA"/>
</dbReference>
<accession>A0A2N5E332</accession>
<evidence type="ECO:0000313" key="9">
    <source>
        <dbReference type="EMBL" id="PLR35109.1"/>
    </source>
</evidence>
<keyword evidence="7" id="KW-0418">Kinase</keyword>
<sequence length="167" mass="18298">MALSFVRIDDRVIHGQLVTRWAKELPCDGIIAIDDEVAADALLASVMKGAIQDIPVWLFTVAQAIEKLPKVLASGKHYFVIGKSPVTLRQLAEAGIDLHNRYQRINVGPMSARAETVTIGPNQSVTAMERDAFDFLATCGYAIEFRLVPDAGCFSWQDAQKKVKPSA</sequence>
<dbReference type="SUPFAM" id="SSF52728">
    <property type="entry name" value="PTS IIb component"/>
    <property type="match status" value="1"/>
</dbReference>
<name>A0A2N5E332_9GAMM</name>
<comment type="subcellular location">
    <subcellularLocation>
        <location evidence="1">Cytoplasm</location>
    </subcellularLocation>
</comment>
<evidence type="ECO:0000256" key="1">
    <source>
        <dbReference type="ARBA" id="ARBA00004496"/>
    </source>
</evidence>
<feature type="domain" description="PTS EIIB type-4" evidence="8">
    <location>
        <begin position="1"/>
        <end position="167"/>
    </location>
</feature>
<protein>
    <submittedName>
        <fullName evidence="9">PTS mannose/fructose/sorbose transporter subunit IIB</fullName>
    </submittedName>
</protein>
<dbReference type="OrthoDB" id="7065728at2"/>
<evidence type="ECO:0000256" key="3">
    <source>
        <dbReference type="ARBA" id="ARBA00022490"/>
    </source>
</evidence>
<gene>
    <name evidence="9" type="ORF">CYR55_14525</name>
</gene>
<dbReference type="Proteomes" id="UP000234240">
    <property type="component" value="Unassembled WGS sequence"/>
</dbReference>
<dbReference type="InterPro" id="IPR004720">
    <property type="entry name" value="PTS_IIB_sorbose-sp"/>
</dbReference>
<evidence type="ECO:0000256" key="6">
    <source>
        <dbReference type="ARBA" id="ARBA00022683"/>
    </source>
</evidence>
<keyword evidence="3" id="KW-0963">Cytoplasm</keyword>
<evidence type="ECO:0000256" key="5">
    <source>
        <dbReference type="ARBA" id="ARBA00022679"/>
    </source>
</evidence>
<reference evidence="9 10" key="1">
    <citation type="submission" date="2017-12" db="EMBL/GenBank/DDBJ databases">
        <title>Characterization of six clinical isolates of Enterochimera gen. nov., a novel genus of the Yersiniaciae family and the three species Enterochimera arupensis sp. nov., Enterochimera coloradensis sp. nov, and Enterochimera californica sp. nov.</title>
        <authorList>
            <person name="Rossi A."/>
            <person name="Fisher M."/>
        </authorList>
    </citation>
    <scope>NUCLEOTIDE SEQUENCE [LARGE SCALE GENOMIC DNA]</scope>
    <source>
        <strain evidence="10">2015-Iso6</strain>
    </source>
</reference>
<dbReference type="GO" id="GO:0005737">
    <property type="term" value="C:cytoplasm"/>
    <property type="evidence" value="ECO:0007669"/>
    <property type="project" value="UniProtKB-SubCell"/>
</dbReference>
<keyword evidence="2" id="KW-0813">Transport</keyword>
<keyword evidence="6" id="KW-0598">Phosphotransferase system</keyword>
<evidence type="ECO:0000256" key="2">
    <source>
        <dbReference type="ARBA" id="ARBA00022448"/>
    </source>
</evidence>
<dbReference type="InterPro" id="IPR036667">
    <property type="entry name" value="PTS_IIB_sorbose-sp_sf"/>
</dbReference>
<dbReference type="GO" id="GO:0008982">
    <property type="term" value="F:protein-N(PI)-phosphohistidine-sugar phosphotransferase activity"/>
    <property type="evidence" value="ECO:0007669"/>
    <property type="project" value="InterPro"/>
</dbReference>
<evidence type="ECO:0000313" key="10">
    <source>
        <dbReference type="Proteomes" id="UP000234240"/>
    </source>
</evidence>
<dbReference type="AlphaFoldDB" id="A0A2N5E332"/>
<comment type="caution">
    <text evidence="9">The sequence shown here is derived from an EMBL/GenBank/DDBJ whole genome shotgun (WGS) entry which is preliminary data.</text>
</comment>